<organism evidence="4">
    <name type="scientific">Candidatus Berkiella aquae</name>
    <dbReference type="NCBI Taxonomy" id="295108"/>
    <lineage>
        <taxon>Bacteria</taxon>
        <taxon>Pseudomonadati</taxon>
        <taxon>Pseudomonadota</taxon>
        <taxon>Gammaproteobacteria</taxon>
        <taxon>Candidatus Berkiellales</taxon>
        <taxon>Candidatus Berkiellaceae</taxon>
        <taxon>Candidatus Berkiella</taxon>
    </lineage>
</organism>
<proteinExistence type="predicted"/>
<evidence type="ECO:0000256" key="2">
    <source>
        <dbReference type="SAM" id="SignalP"/>
    </source>
</evidence>
<dbReference type="EMBL" id="LKAJ01000003">
    <property type="protein sequence ID" value="KRG21780.1"/>
    <property type="molecule type" value="Genomic_DNA"/>
</dbReference>
<dbReference type="SUPFAM" id="SSF56925">
    <property type="entry name" value="OMPA-like"/>
    <property type="match status" value="1"/>
</dbReference>
<sequence>MNHVAKLALTMSALFSTFTLNASPYVSAQIGRYGIDIYDHHNGVAGRLAAGYLWHTTERLHLGLETGLNLFQNLNYTCQYFYDSPRERKYKSTYLDALFVIDYFVTQRFDLVAKFGAAYVWQDSPFINPIYNNVKNDYEGFTAKVALGFGYNLTNKVNLNLMIDIPHSAQKVNYVINQLIPSSSFMLGLRYQFC</sequence>
<dbReference type="InterPro" id="IPR027385">
    <property type="entry name" value="Beta-barrel_OMP"/>
</dbReference>
<dbReference type="Pfam" id="PF13505">
    <property type="entry name" value="OMP_b-brl"/>
    <property type="match status" value="1"/>
</dbReference>
<evidence type="ECO:0000313" key="4">
    <source>
        <dbReference type="EMBL" id="KRG21780.1"/>
    </source>
</evidence>
<evidence type="ECO:0000313" key="6">
    <source>
        <dbReference type="Proteomes" id="UP000051497"/>
    </source>
</evidence>
<dbReference type="AlphaFoldDB" id="A0A0Q9YXR9"/>
<dbReference type="Gene3D" id="2.40.160.20">
    <property type="match status" value="1"/>
</dbReference>
<dbReference type="Proteomes" id="UP000051497">
    <property type="component" value="Unassembled WGS sequence"/>
</dbReference>
<reference evidence="5" key="3">
    <citation type="submission" date="2021-06" db="EMBL/GenBank/DDBJ databases">
        <title>Genomic Description and Analysis of Intracellular Bacteria, Candidatus Berkiella cookevillensis and Candidatus Berkiella aquae.</title>
        <authorList>
            <person name="Kidane D.T."/>
            <person name="Mehari Y.T."/>
            <person name="Rice F.C."/>
            <person name="Arivett B.A."/>
            <person name="Farone A.L."/>
            <person name="Berk S.G."/>
            <person name="Farone M.B."/>
        </authorList>
    </citation>
    <scope>NUCLEOTIDE SEQUENCE</scope>
    <source>
        <strain evidence="5">HT99</strain>
    </source>
</reference>
<reference evidence="4" key="1">
    <citation type="submission" date="2015-09" db="EMBL/GenBank/DDBJ databases">
        <title>Draft Genome Sequences of Two Novel Amoeba-resistant Intranuclear Bacteria, Candidatus Berkiella cookevillensis and Candidatus Berkiella aquae.</title>
        <authorList>
            <person name="Mehari Y.T."/>
            <person name="Arivett B.A."/>
            <person name="Farone A.L."/>
            <person name="Gunderson J.H."/>
            <person name="Farone M.B."/>
        </authorList>
    </citation>
    <scope>NUCLEOTIDE SEQUENCE [LARGE SCALE GENOMIC DNA]</scope>
    <source>
        <strain evidence="4">HT99</strain>
    </source>
</reference>
<feature type="domain" description="Outer membrane protein beta-barrel" evidence="3">
    <location>
        <begin position="13"/>
        <end position="193"/>
    </location>
</feature>
<protein>
    <submittedName>
        <fullName evidence="5">Porin family protein</fullName>
    </submittedName>
</protein>
<evidence type="ECO:0000259" key="3">
    <source>
        <dbReference type="Pfam" id="PF13505"/>
    </source>
</evidence>
<evidence type="ECO:0000313" key="5">
    <source>
        <dbReference type="EMBL" id="MCS5710528.1"/>
    </source>
</evidence>
<evidence type="ECO:0000256" key="1">
    <source>
        <dbReference type="ARBA" id="ARBA00022729"/>
    </source>
</evidence>
<dbReference type="RefSeq" id="WP_075065609.1">
    <property type="nucleotide sequence ID" value="NZ_LKAJ02000001.1"/>
</dbReference>
<dbReference type="EMBL" id="LKAJ02000001">
    <property type="protein sequence ID" value="MCS5710528.1"/>
    <property type="molecule type" value="Genomic_DNA"/>
</dbReference>
<dbReference type="OrthoDB" id="1149075at2"/>
<gene>
    <name evidence="5" type="ORF">HT99x_003735</name>
    <name evidence="4" type="ORF">HT99x_00972</name>
</gene>
<dbReference type="InterPro" id="IPR011250">
    <property type="entry name" value="OMP/PagP_B-barrel"/>
</dbReference>
<feature type="signal peptide" evidence="2">
    <location>
        <begin position="1"/>
        <end position="22"/>
    </location>
</feature>
<keyword evidence="6" id="KW-1185">Reference proteome</keyword>
<comment type="caution">
    <text evidence="4">The sequence shown here is derived from an EMBL/GenBank/DDBJ whole genome shotgun (WGS) entry which is preliminary data.</text>
</comment>
<name>A0A0Q9YXR9_9GAMM</name>
<accession>A0A0Q9YXR9</accession>
<feature type="chain" id="PRO_5043129881" evidence="2">
    <location>
        <begin position="23"/>
        <end position="194"/>
    </location>
</feature>
<reference evidence="5" key="2">
    <citation type="journal article" date="2016" name="Genome Announc.">
        <title>Draft Genome Sequences of Two Novel Amoeba-Resistant Intranuclear Bacteria, 'Candidatus Berkiella cookevillensis' and 'Candidatus Berkiella aquae'.</title>
        <authorList>
            <person name="Mehari Y.T."/>
            <person name="Arivett B.A."/>
            <person name="Farone A.L."/>
            <person name="Gunderson J.H."/>
            <person name="Farone M.B."/>
        </authorList>
    </citation>
    <scope>NUCLEOTIDE SEQUENCE</scope>
    <source>
        <strain evidence="5">HT99</strain>
    </source>
</reference>
<keyword evidence="1 2" id="KW-0732">Signal</keyword>